<dbReference type="InParanoid" id="A0A2V0P6V5"/>
<comment type="similarity">
    <text evidence="4">Belongs to the metallo-beta-lactamase superfamily. Glyoxalase II family.</text>
</comment>
<dbReference type="InterPro" id="IPR032282">
    <property type="entry name" value="HAGH_C"/>
</dbReference>
<dbReference type="GO" id="GO:0019243">
    <property type="term" value="P:methylglyoxal catabolic process to D-lactate via S-lactoyl-glutathione"/>
    <property type="evidence" value="ECO:0007669"/>
    <property type="project" value="InterPro"/>
</dbReference>
<dbReference type="SMART" id="SM00849">
    <property type="entry name" value="Lactamase_B"/>
    <property type="match status" value="1"/>
</dbReference>
<dbReference type="PIRSF" id="PIRSF005457">
    <property type="entry name" value="Glx"/>
    <property type="match status" value="1"/>
</dbReference>
<evidence type="ECO:0000256" key="4">
    <source>
        <dbReference type="ARBA" id="ARBA00006759"/>
    </source>
</evidence>
<dbReference type="Proteomes" id="UP000247498">
    <property type="component" value="Unassembled WGS sequence"/>
</dbReference>
<dbReference type="EMBL" id="BDRX01000062">
    <property type="protein sequence ID" value="GBF95299.1"/>
    <property type="molecule type" value="Genomic_DNA"/>
</dbReference>
<comment type="catalytic activity">
    <reaction evidence="1">
        <text>an S-(2-hydroxyacyl)glutathione + H2O = a 2-hydroxy carboxylate + glutathione + H(+)</text>
        <dbReference type="Rhea" id="RHEA:21864"/>
        <dbReference type="ChEBI" id="CHEBI:15377"/>
        <dbReference type="ChEBI" id="CHEBI:15378"/>
        <dbReference type="ChEBI" id="CHEBI:57925"/>
        <dbReference type="ChEBI" id="CHEBI:58896"/>
        <dbReference type="ChEBI" id="CHEBI:71261"/>
        <dbReference type="EC" id="3.1.2.6"/>
    </reaction>
</comment>
<evidence type="ECO:0000259" key="10">
    <source>
        <dbReference type="SMART" id="SM00849"/>
    </source>
</evidence>
<evidence type="ECO:0000256" key="9">
    <source>
        <dbReference type="ARBA" id="ARBA00031044"/>
    </source>
</evidence>
<sequence>MAAAPPERSPLEVVQLPALSSNYIYLLRSGGSTAVVDPGDAGVVAAELQRRGWRLDAALITHHHADHTFGLGALKEEFPDLEVVGPRADAARIPLVATALGEGDEWSLGGVRFRTLEVPGHTRGHVAFWCPEARALFPGDTLFGLGCGMLFEGDAQTMWRSLCKLAALPPETLVYCAHEYTASNAAFAVGVNPSNEALAARKARVDAARAEGEPTVPSLLSEELETNPFLRAGADPELRAAAGVGGGAPDWAVLGGLRARKEGVRGRLVRTVLYPLVERLPAGVARMLA</sequence>
<keyword evidence="6" id="KW-0479">Metal-binding</keyword>
<keyword evidence="12" id="KW-1185">Reference proteome</keyword>
<dbReference type="FunCoup" id="A0A2V0P6V5">
    <property type="interactions" value="515"/>
</dbReference>
<evidence type="ECO:0000256" key="5">
    <source>
        <dbReference type="ARBA" id="ARBA00011917"/>
    </source>
</evidence>
<dbReference type="PANTHER" id="PTHR43705:SF1">
    <property type="entry name" value="HYDROXYACYLGLUTATHIONE HYDROLASE GLOB"/>
    <property type="match status" value="1"/>
</dbReference>
<organism evidence="11 12">
    <name type="scientific">Raphidocelis subcapitata</name>
    <dbReference type="NCBI Taxonomy" id="307507"/>
    <lineage>
        <taxon>Eukaryota</taxon>
        <taxon>Viridiplantae</taxon>
        <taxon>Chlorophyta</taxon>
        <taxon>core chlorophytes</taxon>
        <taxon>Chlorophyceae</taxon>
        <taxon>CS clade</taxon>
        <taxon>Sphaeropleales</taxon>
        <taxon>Selenastraceae</taxon>
        <taxon>Raphidocelis</taxon>
    </lineage>
</organism>
<evidence type="ECO:0000313" key="12">
    <source>
        <dbReference type="Proteomes" id="UP000247498"/>
    </source>
</evidence>
<dbReference type="SUPFAM" id="SSF56281">
    <property type="entry name" value="Metallo-hydrolase/oxidoreductase"/>
    <property type="match status" value="1"/>
</dbReference>
<protein>
    <recommendedName>
        <fullName evidence="5">hydroxyacylglutathione hydrolase</fullName>
        <ecNumber evidence="5">3.1.2.6</ecNumber>
    </recommendedName>
    <alternativeName>
        <fullName evidence="9">Glyoxalase II</fullName>
    </alternativeName>
</protein>
<accession>A0A2V0P6V5</accession>
<evidence type="ECO:0000256" key="1">
    <source>
        <dbReference type="ARBA" id="ARBA00001623"/>
    </source>
</evidence>
<dbReference type="GO" id="GO:0046872">
    <property type="term" value="F:metal ion binding"/>
    <property type="evidence" value="ECO:0007669"/>
    <property type="project" value="UniProtKB-KW"/>
</dbReference>
<keyword evidence="7 11" id="KW-0378">Hydrolase</keyword>
<dbReference type="InterPro" id="IPR017782">
    <property type="entry name" value="Hydroxyacylglutathione_Hdrlase"/>
</dbReference>
<comment type="pathway">
    <text evidence="3">Secondary metabolite metabolism; methylglyoxal degradation; (R)-lactate from methylglyoxal: step 2/2.</text>
</comment>
<evidence type="ECO:0000256" key="6">
    <source>
        <dbReference type="ARBA" id="ARBA00022723"/>
    </source>
</evidence>
<gene>
    <name evidence="11" type="ORF">Rsub_08330</name>
</gene>
<name>A0A2V0P6V5_9CHLO</name>
<dbReference type="InterPro" id="IPR035680">
    <property type="entry name" value="Clx_II_MBL"/>
</dbReference>
<evidence type="ECO:0000256" key="8">
    <source>
        <dbReference type="ARBA" id="ARBA00022833"/>
    </source>
</evidence>
<reference evidence="11 12" key="1">
    <citation type="journal article" date="2018" name="Sci. Rep.">
        <title>Raphidocelis subcapitata (=Pseudokirchneriella subcapitata) provides an insight into genome evolution and environmental adaptations in the Sphaeropleales.</title>
        <authorList>
            <person name="Suzuki S."/>
            <person name="Yamaguchi H."/>
            <person name="Nakajima N."/>
            <person name="Kawachi M."/>
        </authorList>
    </citation>
    <scope>NUCLEOTIDE SEQUENCE [LARGE SCALE GENOMIC DNA]</scope>
    <source>
        <strain evidence="11 12">NIES-35</strain>
    </source>
</reference>
<dbReference type="PANTHER" id="PTHR43705">
    <property type="entry name" value="HYDROXYACYLGLUTATHIONE HYDROLASE"/>
    <property type="match status" value="1"/>
</dbReference>
<dbReference type="EC" id="3.1.2.6" evidence="5"/>
<dbReference type="AlphaFoldDB" id="A0A2V0P6V5"/>
<evidence type="ECO:0000256" key="7">
    <source>
        <dbReference type="ARBA" id="ARBA00022801"/>
    </source>
</evidence>
<proteinExistence type="inferred from homology"/>
<dbReference type="GO" id="GO:0004416">
    <property type="term" value="F:hydroxyacylglutathione hydrolase activity"/>
    <property type="evidence" value="ECO:0007669"/>
    <property type="project" value="UniProtKB-EC"/>
</dbReference>
<feature type="domain" description="Metallo-beta-lactamase" evidence="10">
    <location>
        <begin position="21"/>
        <end position="178"/>
    </location>
</feature>
<dbReference type="Pfam" id="PF16123">
    <property type="entry name" value="HAGH_C"/>
    <property type="match status" value="1"/>
</dbReference>
<evidence type="ECO:0000256" key="2">
    <source>
        <dbReference type="ARBA" id="ARBA00001947"/>
    </source>
</evidence>
<dbReference type="InterPro" id="IPR050110">
    <property type="entry name" value="Glyoxalase_II_hydrolase"/>
</dbReference>
<dbReference type="OrthoDB" id="515692at2759"/>
<keyword evidence="8" id="KW-0862">Zinc</keyword>
<dbReference type="NCBIfam" id="TIGR03413">
    <property type="entry name" value="GSH_gloB"/>
    <property type="match status" value="1"/>
</dbReference>
<evidence type="ECO:0000313" key="11">
    <source>
        <dbReference type="EMBL" id="GBF95299.1"/>
    </source>
</evidence>
<dbReference type="STRING" id="307507.A0A2V0P6V5"/>
<dbReference type="Gene3D" id="3.60.15.10">
    <property type="entry name" value="Ribonuclease Z/Hydroxyacylglutathione hydrolase-like"/>
    <property type="match status" value="1"/>
</dbReference>
<comment type="cofactor">
    <cofactor evidence="2">
        <name>Zn(2+)</name>
        <dbReference type="ChEBI" id="CHEBI:29105"/>
    </cofactor>
</comment>
<dbReference type="HAMAP" id="MF_01374">
    <property type="entry name" value="Glyoxalase_2"/>
    <property type="match status" value="1"/>
</dbReference>
<dbReference type="CDD" id="cd07723">
    <property type="entry name" value="hydroxyacylglutathione_hydrolase_MBL-fold"/>
    <property type="match status" value="1"/>
</dbReference>
<dbReference type="InterPro" id="IPR001279">
    <property type="entry name" value="Metallo-B-lactamas"/>
</dbReference>
<dbReference type="Pfam" id="PF00753">
    <property type="entry name" value="Lactamase_B"/>
    <property type="match status" value="1"/>
</dbReference>
<evidence type="ECO:0000256" key="3">
    <source>
        <dbReference type="ARBA" id="ARBA00004963"/>
    </source>
</evidence>
<comment type="caution">
    <text evidence="11">The sequence shown here is derived from an EMBL/GenBank/DDBJ whole genome shotgun (WGS) entry which is preliminary data.</text>
</comment>
<dbReference type="InterPro" id="IPR036866">
    <property type="entry name" value="RibonucZ/Hydroxyglut_hydro"/>
</dbReference>